<keyword evidence="2" id="KW-1185">Reference proteome</keyword>
<comment type="caution">
    <text evidence="1">The sequence shown here is derived from an EMBL/GenBank/DDBJ whole genome shotgun (WGS) entry which is preliminary data.</text>
</comment>
<name>A0AAP2DXJ3_9BACT</name>
<organism evidence="1 2">
    <name type="scientific">Dawidia cretensis</name>
    <dbReference type="NCBI Taxonomy" id="2782350"/>
    <lineage>
        <taxon>Bacteria</taxon>
        <taxon>Pseudomonadati</taxon>
        <taxon>Bacteroidota</taxon>
        <taxon>Cytophagia</taxon>
        <taxon>Cytophagales</taxon>
        <taxon>Chryseotaleaceae</taxon>
        <taxon>Dawidia</taxon>
    </lineage>
</organism>
<dbReference type="AlphaFoldDB" id="A0AAP2DXJ3"/>
<gene>
    <name evidence="1" type="ORF">KK062_14550</name>
</gene>
<evidence type="ECO:0000313" key="2">
    <source>
        <dbReference type="Proteomes" id="UP001319080"/>
    </source>
</evidence>
<accession>A0AAP2DXJ3</accession>
<protein>
    <submittedName>
        <fullName evidence="1">DUF4269 domain-containing protein</fullName>
    </submittedName>
</protein>
<dbReference type="EMBL" id="JAHESE010000013">
    <property type="protein sequence ID" value="MBT1709460.1"/>
    <property type="molecule type" value="Genomic_DNA"/>
</dbReference>
<reference evidence="1 2" key="1">
    <citation type="submission" date="2021-05" db="EMBL/GenBank/DDBJ databases">
        <title>A Polyphasic approach of four new species of the genus Ohtaekwangia: Ohtaekwangia histidinii sp. nov., Ohtaekwangia cretensis sp. nov., Ohtaekwangia indiensis sp. nov., Ohtaekwangia reichenbachii sp. nov. from diverse environment.</title>
        <authorList>
            <person name="Octaviana S."/>
        </authorList>
    </citation>
    <scope>NUCLEOTIDE SEQUENCE [LARGE SCALE GENOMIC DNA]</scope>
    <source>
        <strain evidence="1 2">PWU5</strain>
    </source>
</reference>
<dbReference type="Proteomes" id="UP001319080">
    <property type="component" value="Unassembled WGS sequence"/>
</dbReference>
<proteinExistence type="predicted"/>
<dbReference type="InterPro" id="IPR025365">
    <property type="entry name" value="DUF4269"/>
</dbReference>
<dbReference type="RefSeq" id="WP_254085037.1">
    <property type="nucleotide sequence ID" value="NZ_JAHESE010000013.1"/>
</dbReference>
<dbReference type="Pfam" id="PF14091">
    <property type="entry name" value="DUF4269"/>
    <property type="match status" value="1"/>
</dbReference>
<sequence>MIDFRTIDYLRHGTTRQQAVYTLLSGPAIFPPLRAYTPVLAGTIPINVDLPSSDLDILCCFDDAASFYYDVEKTFVGFDEFALRRMRLRGEDTVVANFTTAGFAIEVFGQHIPVTQQTGYRHMVIEHVILQEKGEAFRQQVLSLKHEGYKTEPAFAKLLALAGDPYQALLDFGTAIV</sequence>
<evidence type="ECO:0000313" key="1">
    <source>
        <dbReference type="EMBL" id="MBT1709460.1"/>
    </source>
</evidence>